<dbReference type="InterPro" id="IPR052749">
    <property type="entry name" value="Alpha-tectorin"/>
</dbReference>
<feature type="signal peptide" evidence="6">
    <location>
        <begin position="1"/>
        <end position="19"/>
    </location>
</feature>
<dbReference type="SMART" id="SM00186">
    <property type="entry name" value="FBG"/>
    <property type="match status" value="1"/>
</dbReference>
<evidence type="ECO:0008006" key="12">
    <source>
        <dbReference type="Google" id="ProtNLM"/>
    </source>
</evidence>
<feature type="disulfide bond" evidence="5">
    <location>
        <begin position="121"/>
        <end position="130"/>
    </location>
</feature>
<evidence type="ECO:0000313" key="11">
    <source>
        <dbReference type="Proteomes" id="UP000494206"/>
    </source>
</evidence>
<keyword evidence="2 6" id="KW-0732">Signal</keyword>
<dbReference type="InterPro" id="IPR002919">
    <property type="entry name" value="TIL_dom"/>
</dbReference>
<dbReference type="GO" id="GO:0004867">
    <property type="term" value="F:serine-type endopeptidase inhibitor activity"/>
    <property type="evidence" value="ECO:0007669"/>
    <property type="project" value="UniProtKB-KW"/>
</dbReference>
<dbReference type="OrthoDB" id="5874307at2759"/>
<dbReference type="InterPro" id="IPR014716">
    <property type="entry name" value="Fibrinogen_a/b/g_C_1"/>
</dbReference>
<evidence type="ECO:0000256" key="1">
    <source>
        <dbReference type="ARBA" id="ARBA00022536"/>
    </source>
</evidence>
<feature type="chain" id="PRO_5035939766" description="EGF-like domain-containing protein" evidence="6">
    <location>
        <begin position="20"/>
        <end position="906"/>
    </location>
</feature>
<evidence type="ECO:0000259" key="9">
    <source>
        <dbReference type="PROSITE" id="PS51406"/>
    </source>
</evidence>
<dbReference type="InterPro" id="IPR018097">
    <property type="entry name" value="EGF_Ca-bd_CS"/>
</dbReference>
<dbReference type="InterPro" id="IPR036084">
    <property type="entry name" value="Ser_inhib-like_sf"/>
</dbReference>
<evidence type="ECO:0000256" key="6">
    <source>
        <dbReference type="SAM" id="SignalP"/>
    </source>
</evidence>
<feature type="domain" description="Fibrinogen C-terminal" evidence="9">
    <location>
        <begin position="649"/>
        <end position="898"/>
    </location>
</feature>
<dbReference type="PANTHER" id="PTHR46160:SF9">
    <property type="entry name" value="PROTEIN PRY2-RELATED"/>
    <property type="match status" value="1"/>
</dbReference>
<proteinExistence type="predicted"/>
<feature type="domain" description="EGF-like" evidence="7">
    <location>
        <begin position="92"/>
        <end position="131"/>
    </location>
</feature>
<dbReference type="InterPro" id="IPR001881">
    <property type="entry name" value="EGF-like_Ca-bd_dom"/>
</dbReference>
<name>A0A8S1EJ44_9PELO</name>
<organism evidence="10 11">
    <name type="scientific">Caenorhabditis bovis</name>
    <dbReference type="NCBI Taxonomy" id="2654633"/>
    <lineage>
        <taxon>Eukaryota</taxon>
        <taxon>Metazoa</taxon>
        <taxon>Ecdysozoa</taxon>
        <taxon>Nematoda</taxon>
        <taxon>Chromadorea</taxon>
        <taxon>Rhabditida</taxon>
        <taxon>Rhabditina</taxon>
        <taxon>Rhabditomorpha</taxon>
        <taxon>Rhabditoidea</taxon>
        <taxon>Rhabditidae</taxon>
        <taxon>Peloderinae</taxon>
        <taxon>Caenorhabditis</taxon>
    </lineage>
</organism>
<dbReference type="PROSITE" id="PS01187">
    <property type="entry name" value="EGF_CA"/>
    <property type="match status" value="1"/>
</dbReference>
<dbReference type="InterPro" id="IPR036056">
    <property type="entry name" value="Fibrinogen-like_C"/>
</dbReference>
<keyword evidence="1 5" id="KW-0245">EGF-like domain</keyword>
<dbReference type="CDD" id="cd19941">
    <property type="entry name" value="TIL"/>
    <property type="match status" value="1"/>
</dbReference>
<dbReference type="InterPro" id="IPR002181">
    <property type="entry name" value="Fibrinogen_a/b/g_C_dom"/>
</dbReference>
<keyword evidence="3" id="KW-0722">Serine protease inhibitor</keyword>
<dbReference type="SUPFAM" id="SSF57567">
    <property type="entry name" value="Serine protease inhibitors"/>
    <property type="match status" value="1"/>
</dbReference>
<dbReference type="SMART" id="SM00179">
    <property type="entry name" value="EGF_CA"/>
    <property type="match status" value="1"/>
</dbReference>
<dbReference type="InterPro" id="IPR001846">
    <property type="entry name" value="VWF_type-D"/>
</dbReference>
<dbReference type="PROSITE" id="PS00022">
    <property type="entry name" value="EGF_1"/>
    <property type="match status" value="2"/>
</dbReference>
<evidence type="ECO:0000256" key="4">
    <source>
        <dbReference type="ARBA" id="ARBA00023157"/>
    </source>
</evidence>
<dbReference type="PROSITE" id="PS50026">
    <property type="entry name" value="EGF_3"/>
    <property type="match status" value="2"/>
</dbReference>
<dbReference type="PROSITE" id="PS51233">
    <property type="entry name" value="VWFD"/>
    <property type="match status" value="1"/>
</dbReference>
<keyword evidence="4 5" id="KW-1015">Disulfide bond</keyword>
<protein>
    <recommendedName>
        <fullName evidence="12">EGF-like domain-containing protein</fullName>
    </recommendedName>
</protein>
<evidence type="ECO:0000256" key="2">
    <source>
        <dbReference type="ARBA" id="ARBA00022729"/>
    </source>
</evidence>
<dbReference type="SUPFAM" id="SSF56496">
    <property type="entry name" value="Fibrinogen C-terminal domain-like"/>
    <property type="match status" value="1"/>
</dbReference>
<sequence>MRTIIVLIAILAIFRRANSNRINGLLFDDTEQCEGLACESKETLLEMISKMQKEKHDAYMAPLKNPLMVNHLTSSELFVNQMSNSQFDMQCSICNRTDLCINGGACVPDQRNPWKYYHCICPDNTSGENCQHVIQCTDKSCGKNAYCIVTNHQLNCVCKPGFSAKKNGKDCNLKRQKACISGDPHYVTYDNLRYDYQGTCPYVFTQPCTILPDPYNWFSVRAKNQLPSNGYHVSFVSEAEVDFYNMTIHVDIRSKIVLVNGVQVLTPWYYPNKNNWMIRIRHSGNTFTIENDQQITVTFTSSNTLCVEVPDIDEFRGQGTLCGLAGNIDGHWSNDVISKDGVVLPLDNSRQPTKKNRIDFMKYEDSWITDKFLILRPGQEACVNGQIIDDNPDCVNESNSFQDVEKVASNCYPIQQSAYGLGPFAGCSFLGNDTIDDFYYNCIYDVCINDKYKCNELQYYYHYCQLSLPLIAPNSNWRDQVGCPLACPSNSHYSVCTSSCPSTCTEPFPEFCDQGCADGCECDPGYVVDNTISTFVKCIRIEQCGCSDEDGNPHRANKPWVTNNCTIYHECQNGTMFSDYRPCSPDAVCTLNDINPACVCQNGYRGDGYNCNDINECVETPGICNHGQCVNTPGSYHCLCDNYWQGDNCEKYMPRRHCADLYVFWGNRQNGAYTINPPYATPNRKPYDPYSVYCDMTTDGGGLTLMSGDSMNLNENKTYSDYLIGFGDPSTQNVWLGLEMIHQMTTIQPHTLRLNLFRCANNGLPSKTTDCTYGSFTVLDSNTQYSVSIPAACTGSEADDHYYQDGWARWDLSGIGPKFSTFDTEDSIKMTNKDAVYYTCSKANFNTGWWYLENQLCGAANLNGVRYQCPNVPLESEKYLRWAEGTLGQASMYLRPAGYPNYDPNN</sequence>
<comment type="caution">
    <text evidence="10">The sequence shown here is derived from an EMBL/GenBank/DDBJ whole genome shotgun (WGS) entry which is preliminary data.</text>
</comment>
<dbReference type="GO" id="GO:0005509">
    <property type="term" value="F:calcium ion binding"/>
    <property type="evidence" value="ECO:0007669"/>
    <property type="project" value="InterPro"/>
</dbReference>
<keyword evidence="11" id="KW-1185">Reference proteome</keyword>
<dbReference type="Pfam" id="PF01826">
    <property type="entry name" value="TIL"/>
    <property type="match status" value="1"/>
</dbReference>
<evidence type="ECO:0000256" key="5">
    <source>
        <dbReference type="PROSITE-ProRule" id="PRU00076"/>
    </source>
</evidence>
<reference evidence="10 11" key="1">
    <citation type="submission" date="2020-04" db="EMBL/GenBank/DDBJ databases">
        <authorList>
            <person name="Laetsch R D."/>
            <person name="Stevens L."/>
            <person name="Kumar S."/>
            <person name="Blaxter L. M."/>
        </authorList>
    </citation>
    <scope>NUCLEOTIDE SEQUENCE [LARGE SCALE GENOMIC DNA]</scope>
</reference>
<dbReference type="AlphaFoldDB" id="A0A8S1EJ44"/>
<dbReference type="Proteomes" id="UP000494206">
    <property type="component" value="Unassembled WGS sequence"/>
</dbReference>
<dbReference type="SMART" id="SM00181">
    <property type="entry name" value="EGF"/>
    <property type="match status" value="4"/>
</dbReference>
<dbReference type="EMBL" id="CADEPM010000001">
    <property type="protein sequence ID" value="CAB3397692.1"/>
    <property type="molecule type" value="Genomic_DNA"/>
</dbReference>
<dbReference type="NCBIfam" id="NF040941">
    <property type="entry name" value="GGGWT_bact"/>
    <property type="match status" value="1"/>
</dbReference>
<dbReference type="PROSITE" id="PS51406">
    <property type="entry name" value="FIBRINOGEN_C_2"/>
    <property type="match status" value="1"/>
</dbReference>
<dbReference type="Pfam" id="PF00094">
    <property type="entry name" value="VWD"/>
    <property type="match status" value="1"/>
</dbReference>
<dbReference type="SMART" id="SM00216">
    <property type="entry name" value="VWD"/>
    <property type="match status" value="1"/>
</dbReference>
<dbReference type="InterPro" id="IPR000152">
    <property type="entry name" value="EGF-type_Asp/Asn_hydroxyl_site"/>
</dbReference>
<evidence type="ECO:0000313" key="10">
    <source>
        <dbReference type="EMBL" id="CAB3397692.1"/>
    </source>
</evidence>
<dbReference type="InterPro" id="IPR000742">
    <property type="entry name" value="EGF"/>
</dbReference>
<dbReference type="Pfam" id="PF07645">
    <property type="entry name" value="EGF_CA"/>
    <property type="match status" value="1"/>
</dbReference>
<keyword evidence="3" id="KW-0646">Protease inhibitor</keyword>
<evidence type="ECO:0000259" key="7">
    <source>
        <dbReference type="PROSITE" id="PS50026"/>
    </source>
</evidence>
<evidence type="ECO:0000259" key="8">
    <source>
        <dbReference type="PROSITE" id="PS51233"/>
    </source>
</evidence>
<gene>
    <name evidence="10" type="ORF">CBOVIS_LOCUS1068</name>
</gene>
<dbReference type="PANTHER" id="PTHR46160">
    <property type="entry name" value="ALPHA-TECTORIN-RELATED"/>
    <property type="match status" value="1"/>
</dbReference>
<dbReference type="Gene3D" id="3.90.215.10">
    <property type="entry name" value="Gamma Fibrinogen, chain A, domain 1"/>
    <property type="match status" value="1"/>
</dbReference>
<dbReference type="Pfam" id="PF00147">
    <property type="entry name" value="Fibrinogen_C"/>
    <property type="match status" value="1"/>
</dbReference>
<feature type="domain" description="EGF-like" evidence="7">
    <location>
        <begin position="613"/>
        <end position="650"/>
    </location>
</feature>
<dbReference type="SUPFAM" id="SSF57196">
    <property type="entry name" value="EGF/Laminin"/>
    <property type="match status" value="2"/>
</dbReference>
<feature type="disulfide bond" evidence="5">
    <location>
        <begin position="640"/>
        <end position="649"/>
    </location>
</feature>
<dbReference type="PROSITE" id="PS01186">
    <property type="entry name" value="EGF_2"/>
    <property type="match status" value="2"/>
</dbReference>
<dbReference type="Gene3D" id="2.10.25.10">
    <property type="entry name" value="Laminin"/>
    <property type="match status" value="4"/>
</dbReference>
<dbReference type="PROSITE" id="PS00010">
    <property type="entry name" value="ASX_HYDROXYL"/>
    <property type="match status" value="1"/>
</dbReference>
<evidence type="ECO:0000256" key="3">
    <source>
        <dbReference type="ARBA" id="ARBA00022900"/>
    </source>
</evidence>
<accession>A0A8S1EJ44</accession>
<dbReference type="InterPro" id="IPR049883">
    <property type="entry name" value="NOTCH1_EGF-like"/>
</dbReference>
<feature type="domain" description="VWFD" evidence="8">
    <location>
        <begin position="176"/>
        <end position="383"/>
    </location>
</feature>
<comment type="caution">
    <text evidence="5">Lacks conserved residue(s) required for the propagation of feature annotation.</text>
</comment>
<dbReference type="CDD" id="cd00054">
    <property type="entry name" value="EGF_CA"/>
    <property type="match status" value="1"/>
</dbReference>